<feature type="chain" id="PRO_5036818664" evidence="2">
    <location>
        <begin position="22"/>
        <end position="382"/>
    </location>
</feature>
<dbReference type="GO" id="GO:0005615">
    <property type="term" value="C:extracellular space"/>
    <property type="evidence" value="ECO:0007669"/>
    <property type="project" value="InterPro"/>
</dbReference>
<dbReference type="InterPro" id="IPR036186">
    <property type="entry name" value="Serpin_sf"/>
</dbReference>
<dbReference type="AlphaFoldDB" id="A0A930E0T4"/>
<dbReference type="SMART" id="SM00093">
    <property type="entry name" value="SERPIN"/>
    <property type="match status" value="1"/>
</dbReference>
<evidence type="ECO:0000256" key="1">
    <source>
        <dbReference type="RuleBase" id="RU000411"/>
    </source>
</evidence>
<dbReference type="InterPro" id="IPR042185">
    <property type="entry name" value="Serpin_sf_2"/>
</dbReference>
<dbReference type="EMBL" id="JABZRE010000012">
    <property type="protein sequence ID" value="MBF1306993.1"/>
    <property type="molecule type" value="Genomic_DNA"/>
</dbReference>
<accession>A0A930E0T4</accession>
<dbReference type="InterPro" id="IPR042178">
    <property type="entry name" value="Serpin_sf_1"/>
</dbReference>
<feature type="domain" description="Serpin" evidence="3">
    <location>
        <begin position="49"/>
        <end position="380"/>
    </location>
</feature>
<dbReference type="Gene3D" id="2.30.39.10">
    <property type="entry name" value="Alpha-1-antitrypsin, domain 1"/>
    <property type="match status" value="1"/>
</dbReference>
<evidence type="ECO:0000256" key="2">
    <source>
        <dbReference type="SAM" id="SignalP"/>
    </source>
</evidence>
<gene>
    <name evidence="4" type="ORF">HXM94_04355</name>
</gene>
<dbReference type="Gene3D" id="3.30.497.10">
    <property type="entry name" value="Antithrombin, subunit I, domain 2"/>
    <property type="match status" value="1"/>
</dbReference>
<dbReference type="SUPFAM" id="SSF56574">
    <property type="entry name" value="Serpins"/>
    <property type="match status" value="1"/>
</dbReference>
<organism evidence="4 5">
    <name type="scientific">Parvimonas micra</name>
    <dbReference type="NCBI Taxonomy" id="33033"/>
    <lineage>
        <taxon>Bacteria</taxon>
        <taxon>Bacillati</taxon>
        <taxon>Bacillota</taxon>
        <taxon>Tissierellia</taxon>
        <taxon>Tissierellales</taxon>
        <taxon>Peptoniphilaceae</taxon>
        <taxon>Parvimonas</taxon>
    </lineage>
</organism>
<dbReference type="PROSITE" id="PS00284">
    <property type="entry name" value="SERPIN"/>
    <property type="match status" value="1"/>
</dbReference>
<dbReference type="Pfam" id="PF00079">
    <property type="entry name" value="Serpin"/>
    <property type="match status" value="1"/>
</dbReference>
<name>A0A930E0T4_9FIRM</name>
<proteinExistence type="inferred from homology"/>
<dbReference type="RefSeq" id="WP_278477650.1">
    <property type="nucleotide sequence ID" value="NZ_JABZRE010000012.1"/>
</dbReference>
<dbReference type="GO" id="GO:0004867">
    <property type="term" value="F:serine-type endopeptidase inhibitor activity"/>
    <property type="evidence" value="ECO:0007669"/>
    <property type="project" value="InterPro"/>
</dbReference>
<protein>
    <submittedName>
        <fullName evidence="4">Serpin</fullName>
    </submittedName>
</protein>
<dbReference type="InterPro" id="IPR000215">
    <property type="entry name" value="Serpin_fam"/>
</dbReference>
<dbReference type="PANTHER" id="PTHR11461:SF211">
    <property type="entry name" value="GH10112P-RELATED"/>
    <property type="match status" value="1"/>
</dbReference>
<dbReference type="PANTHER" id="PTHR11461">
    <property type="entry name" value="SERINE PROTEASE INHIBITOR, SERPIN"/>
    <property type="match status" value="1"/>
</dbReference>
<reference evidence="4" key="1">
    <citation type="submission" date="2020-04" db="EMBL/GenBank/DDBJ databases">
        <title>Deep metagenomics examines the oral microbiome during advanced dental caries in children, revealing novel taxa and co-occurrences with host molecules.</title>
        <authorList>
            <person name="Baker J.L."/>
            <person name="Morton J.T."/>
            <person name="Dinis M."/>
            <person name="Alvarez R."/>
            <person name="Tran N.C."/>
            <person name="Knight R."/>
            <person name="Edlund A."/>
        </authorList>
    </citation>
    <scope>NUCLEOTIDE SEQUENCE</scope>
    <source>
        <strain evidence="4">JCVI_23_bin.11</strain>
    </source>
</reference>
<dbReference type="InterPro" id="IPR023796">
    <property type="entry name" value="Serpin_dom"/>
</dbReference>
<dbReference type="Proteomes" id="UP000758611">
    <property type="component" value="Unassembled WGS sequence"/>
</dbReference>
<dbReference type="PROSITE" id="PS51257">
    <property type="entry name" value="PROKAR_LIPOPROTEIN"/>
    <property type="match status" value="1"/>
</dbReference>
<comment type="caution">
    <text evidence="4">The sequence shown here is derived from an EMBL/GenBank/DDBJ whole genome shotgun (WGS) entry which is preliminary data.</text>
</comment>
<keyword evidence="2" id="KW-0732">Signal</keyword>
<dbReference type="InterPro" id="IPR023795">
    <property type="entry name" value="Serpin_CS"/>
</dbReference>
<evidence type="ECO:0000259" key="3">
    <source>
        <dbReference type="SMART" id="SM00093"/>
    </source>
</evidence>
<feature type="signal peptide" evidence="2">
    <location>
        <begin position="1"/>
        <end position="21"/>
    </location>
</feature>
<comment type="similarity">
    <text evidence="1">Belongs to the serpin family.</text>
</comment>
<sequence>MKRLFKVILLLFVSISLTSCLRTEKPFPENREQLAFNVDKTDSINKLNLEIFTKLLESNEGKNFVLSPLSIQRCLDLISFCTEDRENLEFLKNYDDAHLQNLKLKNSNLANLILINTKIFTGDTKNLNYDNIKIVKNGKDATKVYQDFQKKNLKEILDKEEFKNDFIISFIDAVNYDAKWDKKFDEKNTKMKEFTKLDDSVINVNTMYNQFKDSLAISDNEKEAFVLSANESKVYFIKPKTKNYFSSKKLMECIKAFNDNSEKADVNFFLPKIETKSEVDFKSLFSELGLEKMLNGYKLEKLLKNVGVKVTDAKQNSILKIDENGAKAKAVTKITNKATAIPGKKEITIKMDSPFYIIIVDYDEKSKSNLITFSAFITDPSN</sequence>
<evidence type="ECO:0000313" key="5">
    <source>
        <dbReference type="Proteomes" id="UP000758611"/>
    </source>
</evidence>
<evidence type="ECO:0000313" key="4">
    <source>
        <dbReference type="EMBL" id="MBF1306993.1"/>
    </source>
</evidence>